<gene>
    <name evidence="2" type="ORF">NE536_17585</name>
</gene>
<organism evidence="2 3">
    <name type="scientific">Shewanella septentrionalis</name>
    <dbReference type="NCBI Taxonomy" id="2952223"/>
    <lineage>
        <taxon>Bacteria</taxon>
        <taxon>Pseudomonadati</taxon>
        <taxon>Pseudomonadota</taxon>
        <taxon>Gammaproteobacteria</taxon>
        <taxon>Alteromonadales</taxon>
        <taxon>Shewanellaceae</taxon>
        <taxon>Shewanella</taxon>
    </lineage>
</organism>
<evidence type="ECO:0000313" key="2">
    <source>
        <dbReference type="EMBL" id="MCT7947174.1"/>
    </source>
</evidence>
<evidence type="ECO:0000313" key="3">
    <source>
        <dbReference type="Proteomes" id="UP001155604"/>
    </source>
</evidence>
<dbReference type="InterPro" id="IPR027417">
    <property type="entry name" value="P-loop_NTPase"/>
</dbReference>
<keyword evidence="3" id="KW-1185">Reference proteome</keyword>
<sequence length="635" mass="73622">MTNKTKLKINRVVIKKSGKDAYNEEFHSGINIIRGENSTGKSTIMELISYGIGADIKRQHWKNEALTCDEIFIDLYLNTRRFLFKRPIEDEGSKPPIYMKEGNYEDDAKTLDGWHKYGYKKTENKVSFATRIFDLLGYKQHVTAEDDNLTVHQIFRLLYADQDTPASNIFRWEPLNYDKDSMRLAIGEFLFGFDDLSIHDLRQKRQIANKKFEKIDEELTSIYRVLGKTNINASTKEINKEIQLLNNDILIIEEKIKKNRIESFNYCDEKLKAEAININKKISTTSSNIAKLENEIVSITYDIKESEDFLNSLEFRKSSITNAQATVNYLGLVDFEYCPSCLSRVIDSKNYSCCSLCKTEINASVINESYLQAIEQIDFQYKETSSLIEINKINKSRILARINLEINEINKLRSEFREVNSFTDDFELNLTRFASEKGFIESQIKSLSDKLELAAEIDLKVDEKLRLQHILTKIDDELSRLEKNQYRRKNKVFSEISNSVINILSKDTGTEDRFSKAEKFDFDFAQNIMLLDNRANFSASSNVLLKNSFHLAVLLTACNDKDFRLPCFTMLDNIEDKGMTQDRSKNFQRIIVELCEKINTDFQVIMTTSMIDESLNNKKYGVGPYYNKGEHTLNL</sequence>
<dbReference type="AlphaFoldDB" id="A0A9X2WXV6"/>
<accession>A0A9X2WXV6</accession>
<evidence type="ECO:0008006" key="4">
    <source>
        <dbReference type="Google" id="ProtNLM"/>
    </source>
</evidence>
<feature type="coiled-coil region" evidence="1">
    <location>
        <begin position="198"/>
        <end position="295"/>
    </location>
</feature>
<dbReference type="RefSeq" id="WP_261273499.1">
    <property type="nucleotide sequence ID" value="NZ_JAMTCC010000034.1"/>
</dbReference>
<name>A0A9X2WXV6_9GAMM</name>
<evidence type="ECO:0000256" key="1">
    <source>
        <dbReference type="SAM" id="Coils"/>
    </source>
</evidence>
<dbReference type="Proteomes" id="UP001155604">
    <property type="component" value="Unassembled WGS sequence"/>
</dbReference>
<keyword evidence="1" id="KW-0175">Coiled coil</keyword>
<proteinExistence type="predicted"/>
<comment type="caution">
    <text evidence="2">The sequence shown here is derived from an EMBL/GenBank/DDBJ whole genome shotgun (WGS) entry which is preliminary data.</text>
</comment>
<reference evidence="2" key="1">
    <citation type="journal article" date="2023" name="Int. J. Syst. Evol. Microbiol.">
        <title>&lt;i&gt;Shewanella septentrionalis&lt;/i&gt; sp. nov. and &lt;i&gt;Shewanella holmiensis&lt;/i&gt; sp. nov., isolated from Baltic Sea water and sediments.</title>
        <authorList>
            <person name="Martin-Rodriguez A.J."/>
            <person name="Thorell K."/>
            <person name="Joffre E."/>
            <person name="Jensie-Markopoulos S."/>
            <person name="Moore E.R.B."/>
            <person name="Sjoling A."/>
        </authorList>
    </citation>
    <scope>NUCLEOTIDE SEQUENCE</scope>
    <source>
        <strain evidence="2">SP1W3</strain>
    </source>
</reference>
<dbReference type="EMBL" id="JAMTCC010000034">
    <property type="protein sequence ID" value="MCT7947174.1"/>
    <property type="molecule type" value="Genomic_DNA"/>
</dbReference>
<protein>
    <recommendedName>
        <fullName evidence="4">Rad50/SbcC-type AAA domain-containing protein</fullName>
    </recommendedName>
</protein>
<dbReference type="Gene3D" id="3.40.50.300">
    <property type="entry name" value="P-loop containing nucleotide triphosphate hydrolases"/>
    <property type="match status" value="1"/>
</dbReference>